<evidence type="ECO:0000313" key="2">
    <source>
        <dbReference type="Proteomes" id="UP000234414"/>
    </source>
</evidence>
<protein>
    <submittedName>
        <fullName evidence="1">Uncharacterized protein</fullName>
    </submittedName>
</protein>
<reference evidence="1 2" key="1">
    <citation type="submission" date="2017-12" db="EMBL/GenBank/DDBJ databases">
        <title>Complete Genome Sequence of Stenotrophomonas maltophilia CSM2.</title>
        <authorList>
            <person name="Castro-Jaimes S."/>
            <person name="Lopez-Leal G."/>
            <person name="Barberena Jonas C."/>
            <person name="Bustos P."/>
            <person name="Perez-Oseguera A."/>
            <person name="Cevallos M.A."/>
        </authorList>
    </citation>
    <scope>NUCLEOTIDE SEQUENCE [LARGE SCALE GENOMIC DNA]</scope>
    <source>
        <strain evidence="1 2">CSM2</strain>
    </source>
</reference>
<sequence>MEGHNKASAYPVTCTYLPEWGGLSWQGCALHPPKQRQQPKQQHELVSYGMAGWVRLRGTA</sequence>
<dbReference type="AlphaFoldDB" id="A0AAD0BUS9"/>
<dbReference type="EMBL" id="CP025298">
    <property type="protein sequence ID" value="AUI07474.1"/>
    <property type="molecule type" value="Genomic_DNA"/>
</dbReference>
<accession>A0AAD0BUS9</accession>
<dbReference type="Proteomes" id="UP000234414">
    <property type="component" value="Chromosome"/>
</dbReference>
<proteinExistence type="predicted"/>
<organism evidence="1 2">
    <name type="scientific">Stenotrophomonas maltophilia</name>
    <name type="common">Pseudomonas maltophilia</name>
    <name type="synonym">Xanthomonas maltophilia</name>
    <dbReference type="NCBI Taxonomy" id="40324"/>
    <lineage>
        <taxon>Bacteria</taxon>
        <taxon>Pseudomonadati</taxon>
        <taxon>Pseudomonadota</taxon>
        <taxon>Gammaproteobacteria</taxon>
        <taxon>Lysobacterales</taxon>
        <taxon>Lysobacteraceae</taxon>
        <taxon>Stenotrophomonas</taxon>
        <taxon>Stenotrophomonas maltophilia group</taxon>
    </lineage>
</organism>
<gene>
    <name evidence="1" type="ORF">SmaCSM2_09880</name>
</gene>
<evidence type="ECO:0000313" key="1">
    <source>
        <dbReference type="EMBL" id="AUI07474.1"/>
    </source>
</evidence>
<name>A0AAD0BUS9_STEMA</name>